<evidence type="ECO:0000313" key="12">
    <source>
        <dbReference type="EMBL" id="KAK3791394.1"/>
    </source>
</evidence>
<evidence type="ECO:0000256" key="8">
    <source>
        <dbReference type="SAM" id="MobiDB-lite"/>
    </source>
</evidence>
<dbReference type="GO" id="GO:0005886">
    <property type="term" value="C:plasma membrane"/>
    <property type="evidence" value="ECO:0007669"/>
    <property type="project" value="UniProtKB-SubCell"/>
</dbReference>
<feature type="domain" description="Concentrative nucleoside transporter C-terminal" evidence="10">
    <location>
        <begin position="363"/>
        <end position="579"/>
    </location>
</feature>
<feature type="compositionally biased region" description="Polar residues" evidence="8">
    <location>
        <begin position="13"/>
        <end position="24"/>
    </location>
</feature>
<dbReference type="Pfam" id="PF07670">
    <property type="entry name" value="Gate"/>
    <property type="match status" value="1"/>
</dbReference>
<feature type="transmembrane region" description="Helical" evidence="7">
    <location>
        <begin position="556"/>
        <end position="583"/>
    </location>
</feature>
<keyword evidence="6 7" id="KW-0472">Membrane</keyword>
<feature type="transmembrane region" description="Helical" evidence="7">
    <location>
        <begin position="524"/>
        <end position="544"/>
    </location>
</feature>
<evidence type="ECO:0000259" key="10">
    <source>
        <dbReference type="Pfam" id="PF07662"/>
    </source>
</evidence>
<evidence type="ECO:0000256" key="6">
    <source>
        <dbReference type="ARBA" id="ARBA00023136"/>
    </source>
</evidence>
<evidence type="ECO:0000313" key="13">
    <source>
        <dbReference type="Proteomes" id="UP001283361"/>
    </source>
</evidence>
<dbReference type="EMBL" id="JAWDGP010001473">
    <property type="protein sequence ID" value="KAK3791394.1"/>
    <property type="molecule type" value="Genomic_DNA"/>
</dbReference>
<feature type="transmembrane region" description="Helical" evidence="7">
    <location>
        <begin position="73"/>
        <end position="95"/>
    </location>
</feature>
<dbReference type="NCBIfam" id="TIGR00804">
    <property type="entry name" value="nupC"/>
    <property type="match status" value="1"/>
</dbReference>
<feature type="transmembrane region" description="Helical" evidence="7">
    <location>
        <begin position="335"/>
        <end position="355"/>
    </location>
</feature>
<evidence type="ECO:0000259" key="11">
    <source>
        <dbReference type="Pfam" id="PF07670"/>
    </source>
</evidence>
<comment type="caution">
    <text evidence="12">The sequence shown here is derived from an EMBL/GenBank/DDBJ whole genome shotgun (WGS) entry which is preliminary data.</text>
</comment>
<dbReference type="InterPro" id="IPR002668">
    <property type="entry name" value="CNT_N_dom"/>
</dbReference>
<keyword evidence="5 7" id="KW-1133">Transmembrane helix</keyword>
<evidence type="ECO:0000256" key="4">
    <source>
        <dbReference type="ARBA" id="ARBA00022692"/>
    </source>
</evidence>
<feature type="transmembrane region" description="Helical" evidence="7">
    <location>
        <begin position="404"/>
        <end position="423"/>
    </location>
</feature>
<feature type="transmembrane region" description="Helical" evidence="7">
    <location>
        <begin position="177"/>
        <end position="193"/>
    </location>
</feature>
<dbReference type="Proteomes" id="UP001283361">
    <property type="component" value="Unassembled WGS sequence"/>
</dbReference>
<protein>
    <recommendedName>
        <fullName evidence="7">Sodium/nucleoside cotransporter</fullName>
    </recommendedName>
</protein>
<name>A0AAE1AP43_9GAST</name>
<keyword evidence="3" id="KW-1003">Cell membrane</keyword>
<accession>A0AAE1AP43</accession>
<keyword evidence="13" id="KW-1185">Reference proteome</keyword>
<evidence type="ECO:0000256" key="5">
    <source>
        <dbReference type="ARBA" id="ARBA00022989"/>
    </source>
</evidence>
<feature type="transmembrane region" description="Helical" evidence="7">
    <location>
        <begin position="205"/>
        <end position="222"/>
    </location>
</feature>
<comment type="similarity">
    <text evidence="2 7">Belongs to the concentrative nucleoside transporter (CNT) (TC 2.A.41) family.</text>
</comment>
<feature type="transmembrane region" description="Helical" evidence="7">
    <location>
        <begin position="149"/>
        <end position="171"/>
    </location>
</feature>
<feature type="transmembrane region" description="Helical" evidence="7">
    <location>
        <begin position="107"/>
        <end position="128"/>
    </location>
</feature>
<evidence type="ECO:0000256" key="3">
    <source>
        <dbReference type="ARBA" id="ARBA00022475"/>
    </source>
</evidence>
<evidence type="ECO:0000256" key="2">
    <source>
        <dbReference type="ARBA" id="ARBA00009033"/>
    </source>
</evidence>
<proteinExistence type="inferred from homology"/>
<keyword evidence="4 7" id="KW-0812">Transmembrane</keyword>
<feature type="transmembrane region" description="Helical" evidence="7">
    <location>
        <begin position="259"/>
        <end position="280"/>
    </location>
</feature>
<sequence>MSSNDSGVGVQATDMSTSDCSDLSSETDHLNCKTGETVLSVEEFESDDQSIETSSSSLMQAVSHVFGAKLKCVIVGFFALLYAVYFVCALAMHVFAKCEEDHNVMPLIYLTITIVAGILFWFVTNRFGDEIENGIASPLKIFMKNHWNVLKWFFSTLPFIGVLIIIIVSAIQRPSNMMSLLGWLCLVAFLFICSRAPKKVNWRPVLGGFALQFYFATIILKWDKGYDLFDTIGKMFTKFLSFSSYGSDFVFGSTEEHFFAFKVLPVIIFFSCVITMLYYLGVMQAVIGKIASVMRITLGTTAAESLCAAGNIFVGQTEAPILIRPFLGIMTHSELHAVMVGGFATIAGAVLAAYIMKGVSAIHLLTASVMNAPTALAVSKLLYPELGHSKLEKIKETIKEKQPYNNVIEAAAAGASSAISLVANVAANLIAFVALLYFFNSILAWFGAFVCLPDLSFEIICSYLFMPLAYLMGVEWKDAGIVAELIGIKTFLNEFIAYDKLSGFITNRIECQAGTVLSVRSEIIATYALCGFANLSSIGIQLGGLGSMAPNRLGDLAQLAVTALLGGICTNLMTACVAGLLVVDTHFTPTCLNLNTSVAIMNDTVFNSTSMVFNETAI</sequence>
<feature type="domain" description="Nucleoside transporter/FeoB GTPase Gate" evidence="11">
    <location>
        <begin position="260"/>
        <end position="356"/>
    </location>
</feature>
<comment type="subcellular location">
    <subcellularLocation>
        <location evidence="1">Cell membrane</location>
        <topology evidence="1">Multi-pass membrane protein</topology>
    </subcellularLocation>
</comment>
<dbReference type="PANTHER" id="PTHR10590:SF4">
    <property type="entry name" value="SOLUTE CARRIER FAMILY 28 MEMBER 3"/>
    <property type="match status" value="1"/>
</dbReference>
<dbReference type="InterPro" id="IPR011657">
    <property type="entry name" value="CNT_C_dom"/>
</dbReference>
<reference evidence="12" key="1">
    <citation type="journal article" date="2023" name="G3 (Bethesda)">
        <title>A reference genome for the long-term kleptoplast-retaining sea slug Elysia crispata morphotype clarki.</title>
        <authorList>
            <person name="Eastman K.E."/>
            <person name="Pendleton A.L."/>
            <person name="Shaikh M.A."/>
            <person name="Suttiyut T."/>
            <person name="Ogas R."/>
            <person name="Tomko P."/>
            <person name="Gavelis G."/>
            <person name="Widhalm J.R."/>
            <person name="Wisecaver J.H."/>
        </authorList>
    </citation>
    <scope>NUCLEOTIDE SEQUENCE</scope>
    <source>
        <strain evidence="12">ECLA1</strain>
    </source>
</reference>
<dbReference type="InterPro" id="IPR011642">
    <property type="entry name" value="Gate_dom"/>
</dbReference>
<feature type="region of interest" description="Disordered" evidence="8">
    <location>
        <begin position="1"/>
        <end position="26"/>
    </location>
</feature>
<keyword evidence="7" id="KW-0813">Transport</keyword>
<dbReference type="InterPro" id="IPR008276">
    <property type="entry name" value="C_nuclsd_transpt"/>
</dbReference>
<gene>
    <name evidence="12" type="ORF">RRG08_012576</name>
</gene>
<feature type="transmembrane region" description="Helical" evidence="7">
    <location>
        <begin position="429"/>
        <end position="448"/>
    </location>
</feature>
<organism evidence="12 13">
    <name type="scientific">Elysia crispata</name>
    <name type="common">lettuce slug</name>
    <dbReference type="NCBI Taxonomy" id="231223"/>
    <lineage>
        <taxon>Eukaryota</taxon>
        <taxon>Metazoa</taxon>
        <taxon>Spiralia</taxon>
        <taxon>Lophotrochozoa</taxon>
        <taxon>Mollusca</taxon>
        <taxon>Gastropoda</taxon>
        <taxon>Heterobranchia</taxon>
        <taxon>Euthyneura</taxon>
        <taxon>Panpulmonata</taxon>
        <taxon>Sacoglossa</taxon>
        <taxon>Placobranchoidea</taxon>
        <taxon>Plakobranchidae</taxon>
        <taxon>Elysia</taxon>
    </lineage>
</organism>
<evidence type="ECO:0000256" key="1">
    <source>
        <dbReference type="ARBA" id="ARBA00004651"/>
    </source>
</evidence>
<dbReference type="AlphaFoldDB" id="A0AAE1AP43"/>
<dbReference type="PANTHER" id="PTHR10590">
    <property type="entry name" value="SODIUM/NUCLEOSIDE COTRANSPORTER"/>
    <property type="match status" value="1"/>
</dbReference>
<evidence type="ECO:0000259" key="9">
    <source>
        <dbReference type="Pfam" id="PF01773"/>
    </source>
</evidence>
<evidence type="ECO:0000256" key="7">
    <source>
        <dbReference type="RuleBase" id="RU362018"/>
    </source>
</evidence>
<dbReference type="Pfam" id="PF07662">
    <property type="entry name" value="Nucleos_tra2_C"/>
    <property type="match status" value="1"/>
</dbReference>
<feature type="domain" description="Concentrative nucleoside transporter N-terminal" evidence="9">
    <location>
        <begin position="181"/>
        <end position="253"/>
    </location>
</feature>
<dbReference type="Pfam" id="PF01773">
    <property type="entry name" value="Nucleos_tra2_N"/>
    <property type="match status" value="1"/>
</dbReference>
<dbReference type="GO" id="GO:0005415">
    <property type="term" value="F:nucleoside:sodium symporter activity"/>
    <property type="evidence" value="ECO:0007669"/>
    <property type="project" value="TreeGrafter"/>
</dbReference>
<feature type="transmembrane region" description="Helical" evidence="7">
    <location>
        <begin position="361"/>
        <end position="383"/>
    </location>
</feature>
<dbReference type="InterPro" id="IPR018270">
    <property type="entry name" value="C_nuclsd_transpt_met_bac"/>
</dbReference>